<feature type="region of interest" description="Disordered" evidence="2">
    <location>
        <begin position="389"/>
        <end position="438"/>
    </location>
</feature>
<name>A0A2Z7C3P0_9LAMI</name>
<feature type="compositionally biased region" description="Low complexity" evidence="2">
    <location>
        <begin position="198"/>
        <end position="222"/>
    </location>
</feature>
<keyword evidence="1" id="KW-0175">Coiled coil</keyword>
<reference evidence="3 4" key="1">
    <citation type="journal article" date="2015" name="Proc. Natl. Acad. Sci. U.S.A.">
        <title>The resurrection genome of Boea hygrometrica: A blueprint for survival of dehydration.</title>
        <authorList>
            <person name="Xiao L."/>
            <person name="Yang G."/>
            <person name="Zhang L."/>
            <person name="Yang X."/>
            <person name="Zhao S."/>
            <person name="Ji Z."/>
            <person name="Zhou Q."/>
            <person name="Hu M."/>
            <person name="Wang Y."/>
            <person name="Chen M."/>
            <person name="Xu Y."/>
            <person name="Jin H."/>
            <person name="Xiao X."/>
            <person name="Hu G."/>
            <person name="Bao F."/>
            <person name="Hu Y."/>
            <person name="Wan P."/>
            <person name="Li L."/>
            <person name="Deng X."/>
            <person name="Kuang T."/>
            <person name="Xiang C."/>
            <person name="Zhu J.K."/>
            <person name="Oliver M.J."/>
            <person name="He Y."/>
        </authorList>
    </citation>
    <scope>NUCLEOTIDE SEQUENCE [LARGE SCALE GENOMIC DNA]</scope>
    <source>
        <strain evidence="4">cv. XS01</strain>
    </source>
</reference>
<feature type="coiled-coil region" evidence="1">
    <location>
        <begin position="325"/>
        <end position="352"/>
    </location>
</feature>
<sequence length="438" mass="49192">MFTLICTDIEFLVQIRDKVIEEISSFFSSFSLRRLDILESFSDISAKEEQILAWAETDSLQTAMREHRLEWTRPCSSQLFEGAIVQRGAVISRSHPRIKSTCWIRQLILLNGSWTVLHGSDKWVLGTYNLCTDIVAVGPVVDRSAVPKRILNVVQHRIQVEGFCDFFVKHAHQSISSDSSTESIEYIRVTSPDAIPNFSRSSSSSSQSENLNYSKSSSSSDSPMHFTADDILEIPSSDDVLPDEETSDVQISLPTAGVPSTEYTEAVAQLRATFYHISIEKVQTRFHLDELKATLFKNISSLETAFLTTSDNQDRVVLALTNVLRKEMQAQKYALSKELDAMRKEIQDQKAAIMNDLLEFRVEAQENFQTLSAHLAELIAYINRVRDDKKGELSSSRGPQPPDDRSRPGPGDSGRGRGSRSEPPRKRGGSTSSRGFRY</sequence>
<organism evidence="3 4">
    <name type="scientific">Dorcoceras hygrometricum</name>
    <dbReference type="NCBI Taxonomy" id="472368"/>
    <lineage>
        <taxon>Eukaryota</taxon>
        <taxon>Viridiplantae</taxon>
        <taxon>Streptophyta</taxon>
        <taxon>Embryophyta</taxon>
        <taxon>Tracheophyta</taxon>
        <taxon>Spermatophyta</taxon>
        <taxon>Magnoliopsida</taxon>
        <taxon>eudicotyledons</taxon>
        <taxon>Gunneridae</taxon>
        <taxon>Pentapetalae</taxon>
        <taxon>asterids</taxon>
        <taxon>lamiids</taxon>
        <taxon>Lamiales</taxon>
        <taxon>Gesneriaceae</taxon>
        <taxon>Didymocarpoideae</taxon>
        <taxon>Trichosporeae</taxon>
        <taxon>Loxocarpinae</taxon>
        <taxon>Dorcoceras</taxon>
    </lineage>
</organism>
<proteinExistence type="predicted"/>
<accession>A0A2Z7C3P0</accession>
<evidence type="ECO:0000313" key="3">
    <source>
        <dbReference type="EMBL" id="KZV39147.1"/>
    </source>
</evidence>
<dbReference type="AlphaFoldDB" id="A0A2Z7C3P0"/>
<gene>
    <name evidence="3" type="ORF">F511_12292</name>
</gene>
<evidence type="ECO:0000256" key="1">
    <source>
        <dbReference type="SAM" id="Coils"/>
    </source>
</evidence>
<feature type="region of interest" description="Disordered" evidence="2">
    <location>
        <begin position="198"/>
        <end position="223"/>
    </location>
</feature>
<keyword evidence="4" id="KW-1185">Reference proteome</keyword>
<dbReference type="Proteomes" id="UP000250235">
    <property type="component" value="Unassembled WGS sequence"/>
</dbReference>
<protein>
    <submittedName>
        <fullName evidence="3">227 kDa spindle-and centromere-associated protein</fullName>
    </submittedName>
</protein>
<evidence type="ECO:0000313" key="4">
    <source>
        <dbReference type="Proteomes" id="UP000250235"/>
    </source>
</evidence>
<evidence type="ECO:0000256" key="2">
    <source>
        <dbReference type="SAM" id="MobiDB-lite"/>
    </source>
</evidence>
<dbReference type="EMBL" id="KV001309">
    <property type="protein sequence ID" value="KZV39147.1"/>
    <property type="molecule type" value="Genomic_DNA"/>
</dbReference>